<feature type="transmembrane region" description="Helical" evidence="8">
    <location>
        <begin position="191"/>
        <end position="221"/>
    </location>
</feature>
<evidence type="ECO:0000256" key="2">
    <source>
        <dbReference type="ARBA" id="ARBA00022692"/>
    </source>
</evidence>
<keyword evidence="6" id="KW-0675">Receptor</keyword>
<gene>
    <name evidence="10" type="ORF">MEDL_46418</name>
</gene>
<keyword evidence="4" id="KW-0297">G-protein coupled receptor</keyword>
<evidence type="ECO:0000256" key="7">
    <source>
        <dbReference type="ARBA" id="ARBA00023224"/>
    </source>
</evidence>
<feature type="transmembrane region" description="Helical" evidence="8">
    <location>
        <begin position="325"/>
        <end position="345"/>
    </location>
</feature>
<dbReference type="Proteomes" id="UP000683360">
    <property type="component" value="Unassembled WGS sequence"/>
</dbReference>
<dbReference type="AlphaFoldDB" id="A0A8S3TVF0"/>
<comment type="caution">
    <text evidence="10">The sequence shown here is derived from an EMBL/GenBank/DDBJ whole genome shotgun (WGS) entry which is preliminary data.</text>
</comment>
<dbReference type="CDD" id="cd00637">
    <property type="entry name" value="7tm_classA_rhodopsin-like"/>
    <property type="match status" value="1"/>
</dbReference>
<keyword evidence="5 8" id="KW-0472">Membrane</keyword>
<feature type="transmembrane region" description="Helical" evidence="8">
    <location>
        <begin position="365"/>
        <end position="389"/>
    </location>
</feature>
<dbReference type="SUPFAM" id="SSF81321">
    <property type="entry name" value="Family A G protein-coupled receptor-like"/>
    <property type="match status" value="1"/>
</dbReference>
<evidence type="ECO:0000313" key="11">
    <source>
        <dbReference type="Proteomes" id="UP000683360"/>
    </source>
</evidence>
<dbReference type="OrthoDB" id="6111558at2759"/>
<feature type="transmembrane region" description="Helical" evidence="8">
    <location>
        <begin position="61"/>
        <end position="82"/>
    </location>
</feature>
<evidence type="ECO:0000256" key="1">
    <source>
        <dbReference type="ARBA" id="ARBA00004141"/>
    </source>
</evidence>
<evidence type="ECO:0000256" key="4">
    <source>
        <dbReference type="ARBA" id="ARBA00023040"/>
    </source>
</evidence>
<keyword evidence="11" id="KW-1185">Reference proteome</keyword>
<evidence type="ECO:0000256" key="3">
    <source>
        <dbReference type="ARBA" id="ARBA00022989"/>
    </source>
</evidence>
<dbReference type="PROSITE" id="PS50262">
    <property type="entry name" value="G_PROTEIN_RECEP_F1_2"/>
    <property type="match status" value="1"/>
</dbReference>
<organism evidence="10 11">
    <name type="scientific">Mytilus edulis</name>
    <name type="common">Blue mussel</name>
    <dbReference type="NCBI Taxonomy" id="6550"/>
    <lineage>
        <taxon>Eukaryota</taxon>
        <taxon>Metazoa</taxon>
        <taxon>Spiralia</taxon>
        <taxon>Lophotrochozoa</taxon>
        <taxon>Mollusca</taxon>
        <taxon>Bivalvia</taxon>
        <taxon>Autobranchia</taxon>
        <taxon>Pteriomorphia</taxon>
        <taxon>Mytilida</taxon>
        <taxon>Mytiloidea</taxon>
        <taxon>Mytilidae</taxon>
        <taxon>Mytilinae</taxon>
        <taxon>Mytilus</taxon>
    </lineage>
</organism>
<dbReference type="GO" id="GO:0004930">
    <property type="term" value="F:G protein-coupled receptor activity"/>
    <property type="evidence" value="ECO:0007669"/>
    <property type="project" value="UniProtKB-KW"/>
</dbReference>
<evidence type="ECO:0000256" key="6">
    <source>
        <dbReference type="ARBA" id="ARBA00023170"/>
    </source>
</evidence>
<reference evidence="10" key="1">
    <citation type="submission" date="2021-03" db="EMBL/GenBank/DDBJ databases">
        <authorList>
            <person name="Bekaert M."/>
        </authorList>
    </citation>
    <scope>NUCLEOTIDE SEQUENCE</scope>
</reference>
<keyword evidence="7" id="KW-0807">Transducer</keyword>
<evidence type="ECO:0000313" key="10">
    <source>
        <dbReference type="EMBL" id="CAG2233740.1"/>
    </source>
</evidence>
<keyword evidence="3 8" id="KW-1133">Transmembrane helix</keyword>
<name>A0A8S3TVF0_MYTED</name>
<dbReference type="PANTHER" id="PTHR24238:SF47">
    <property type="entry name" value="ECDYSTEROIDS_DOPAMINE RECEPTOR-RELATED"/>
    <property type="match status" value="1"/>
</dbReference>
<evidence type="ECO:0000256" key="5">
    <source>
        <dbReference type="ARBA" id="ARBA00023136"/>
    </source>
</evidence>
<protein>
    <recommendedName>
        <fullName evidence="9">G-protein coupled receptors family 1 profile domain-containing protein</fullName>
    </recommendedName>
</protein>
<keyword evidence="2 8" id="KW-0812">Transmembrane</keyword>
<dbReference type="InterPro" id="IPR000276">
    <property type="entry name" value="GPCR_Rhodpsn"/>
</dbReference>
<evidence type="ECO:0000259" key="9">
    <source>
        <dbReference type="PROSITE" id="PS50262"/>
    </source>
</evidence>
<dbReference type="Pfam" id="PF00001">
    <property type="entry name" value="7tm_1"/>
    <property type="match status" value="1"/>
</dbReference>
<dbReference type="GO" id="GO:0016020">
    <property type="term" value="C:membrane"/>
    <property type="evidence" value="ECO:0007669"/>
    <property type="project" value="UniProtKB-SubCell"/>
</dbReference>
<feature type="domain" description="G-protein coupled receptors family 1 profile" evidence="9">
    <location>
        <begin position="41"/>
        <end position="386"/>
    </location>
</feature>
<proteinExistence type="predicted"/>
<evidence type="ECO:0000256" key="8">
    <source>
        <dbReference type="SAM" id="Phobius"/>
    </source>
</evidence>
<feature type="transmembrane region" description="Helical" evidence="8">
    <location>
        <begin position="29"/>
        <end position="49"/>
    </location>
</feature>
<sequence length="405" mass="46370">MMMSNSSHSNIYLEELNNAKVQLLIPNTVLAFVFLVTGVVGNGLVLFVYRFKLKSKSDDRYFIPCLSLVDMIACSIGATYAISMNFNPFNFRSDLICKLVWFLHQSISFSSALLLLAIAVQRYIKVSRLVNSSMSLRSKRMTIISILIGSTVISVPCLVLYGKDELLLKNENRTITGYNCGAVPNVNQNFLFSYSVILLLMCLSGIFAVIILYSLILRTIFKHESFRKRSFKRPKKHPLNDNEQHNSGNTIQTEISNITDDDYSVDKFEPNTTQIDSTTINNQQGTMQGGPVIKRKNSTVPFVIQTRRKSKFFRNISRFTHKHRFSVMFFLITILFCISYLPRIALMIIESVIANFWDNLTDPEYVIALCFYRGHLLNTVVNPIIYLIFDTDFRSSCQRLCFSNE</sequence>
<dbReference type="InterPro" id="IPR017452">
    <property type="entry name" value="GPCR_Rhodpsn_7TM"/>
</dbReference>
<dbReference type="PANTHER" id="PTHR24238">
    <property type="entry name" value="G-PROTEIN COUPLED RECEPTOR"/>
    <property type="match status" value="1"/>
</dbReference>
<dbReference type="EMBL" id="CAJPWZ010002217">
    <property type="protein sequence ID" value="CAG2233740.1"/>
    <property type="molecule type" value="Genomic_DNA"/>
</dbReference>
<comment type="subcellular location">
    <subcellularLocation>
        <location evidence="1">Membrane</location>
        <topology evidence="1">Multi-pass membrane protein</topology>
    </subcellularLocation>
</comment>
<dbReference type="Gene3D" id="1.20.1070.10">
    <property type="entry name" value="Rhodopsin 7-helix transmembrane proteins"/>
    <property type="match status" value="1"/>
</dbReference>
<feature type="transmembrane region" description="Helical" evidence="8">
    <location>
        <begin position="102"/>
        <end position="120"/>
    </location>
</feature>
<dbReference type="PRINTS" id="PR00237">
    <property type="entry name" value="GPCRRHODOPSN"/>
</dbReference>
<accession>A0A8S3TVF0</accession>
<feature type="transmembrane region" description="Helical" evidence="8">
    <location>
        <begin position="141"/>
        <end position="161"/>
    </location>
</feature>